<reference evidence="10" key="1">
    <citation type="submission" date="2013-04" db="EMBL/GenBank/DDBJ databases">
        <title>An insight into the transcriptome of the digestive tract of the blood sucking bug, Rhodnius prolixus.</title>
        <authorList>
            <person name="Ribeiro J.M.C."/>
            <person name="Genta F.A."/>
            <person name="Sorgine M.H.F."/>
            <person name="Paiva-Silva G.O."/>
            <person name="Majerowicz D."/>
            <person name="Medeiros M."/>
            <person name="Koerich L."/>
            <person name="Terra W.R."/>
            <person name="Ferreira C."/>
            <person name="Pimentel A.C."/>
            <person name="Bisch P.M."/>
            <person name="Diniz M.M.P."/>
            <person name="Nascimento R."/>
            <person name="Salmon D."/>
            <person name="Silber A.M."/>
            <person name="Alves M."/>
            <person name="Oliveira M.F."/>
            <person name="Gondim K.C."/>
            <person name="Silva Neto M.A.C."/>
            <person name="Atella G.C."/>
            <person name="Araujo H."/>
            <person name="Dias F.S."/>
            <person name="Polycarpo C.R."/>
            <person name="Fampa P."/>
            <person name="Melo A.C."/>
            <person name="Tanaka A.S."/>
            <person name="Balczun C."/>
            <person name="Oliveira J.H.M."/>
            <person name="Goncalves R."/>
            <person name="Lazoski C."/>
            <person name="Pereira M.A."/>
            <person name="Rivera-Pomar R."/>
            <person name="Diambra L."/>
            <person name="Schaub G.A."/>
            <person name="Garcia E.S."/>
            <person name="Azambuja P."/>
            <person name="Braz G.R.C."/>
            <person name="Oliveira P.L."/>
        </authorList>
    </citation>
    <scope>NUCLEOTIDE SEQUENCE</scope>
</reference>
<dbReference type="Pfam" id="PF01370">
    <property type="entry name" value="Epimerase"/>
    <property type="match status" value="1"/>
</dbReference>
<comment type="similarity">
    <text evidence="3">Belongs to the NAD(P)-dependent epimerase/dehydratase family. Fucose synthase subfamily.</text>
</comment>
<dbReference type="InterPro" id="IPR036291">
    <property type="entry name" value="NAD(P)-bd_dom_sf"/>
</dbReference>
<reference evidence="11" key="3">
    <citation type="submission" date="2015-05" db="UniProtKB">
        <authorList>
            <consortium name="EnsemblMetazoa"/>
        </authorList>
    </citation>
    <scope>IDENTIFICATION</scope>
</reference>
<dbReference type="EnsemblMetazoa" id="RPRC002796-RA">
    <property type="protein sequence ID" value="RPRC002796-PA"/>
    <property type="gene ID" value="RPRC002796"/>
</dbReference>
<comment type="pathway">
    <text evidence="2">Nucleotide-sugar biosynthesis; GDP-L-fucose biosynthesis via de novo pathway; GDP-L-fucose from GDP-alpha-D-mannose: step 2/2.</text>
</comment>
<reference evidence="12" key="2">
    <citation type="submission" date="2015-04" db="EMBL/GenBank/DDBJ databases">
        <authorList>
            <person name="Wilson R.K."/>
            <person name="Warren W."/>
            <person name="Dotson E."/>
            <person name="Oliveira P.L."/>
        </authorList>
    </citation>
    <scope>NUCLEOTIDE SEQUENCE</scope>
</reference>
<dbReference type="HOGENOM" id="CLU_007383_18_2_1"/>
<dbReference type="VEuPathDB" id="VectorBase:RPRC002796"/>
<proteinExistence type="evidence at transcript level"/>
<comment type="function">
    <text evidence="1">Catalyzes the two-step NADP-dependent conversion of GDP-4-dehydro-6-deoxy-D-mannose to GDP-fucose, involving an epimerase and a reductase reaction.</text>
</comment>
<organism evidence="10">
    <name type="scientific">Rhodnius prolixus</name>
    <name type="common">Triatomid bug</name>
    <dbReference type="NCBI Taxonomy" id="13249"/>
    <lineage>
        <taxon>Eukaryota</taxon>
        <taxon>Metazoa</taxon>
        <taxon>Ecdysozoa</taxon>
        <taxon>Arthropoda</taxon>
        <taxon>Hexapoda</taxon>
        <taxon>Insecta</taxon>
        <taxon>Pterygota</taxon>
        <taxon>Neoptera</taxon>
        <taxon>Paraneoptera</taxon>
        <taxon>Hemiptera</taxon>
        <taxon>Heteroptera</taxon>
        <taxon>Panheteroptera</taxon>
        <taxon>Cimicomorpha</taxon>
        <taxon>Reduviidae</taxon>
        <taxon>Triatominae</taxon>
        <taxon>Rhodnius</taxon>
    </lineage>
</organism>
<evidence type="ECO:0000256" key="1">
    <source>
        <dbReference type="ARBA" id="ARBA00002870"/>
    </source>
</evidence>
<evidence type="ECO:0000313" key="11">
    <source>
        <dbReference type="EnsemblMetazoa" id="RPRC002796-PA"/>
    </source>
</evidence>
<dbReference type="PANTHER" id="PTHR43238">
    <property type="entry name" value="GDP-L-FUCOSE SYNTHASE"/>
    <property type="match status" value="1"/>
</dbReference>
<sequence length="320" mass="35948">MSENQKVILVTGGTGLVGKAIQSIIENDSKSDELWVFIGSKDGDLSNLEDTRNIFKKHHPTHVIHLAAMVGGLFYNMSQNLDFFRKNMQINDNVLSVSLEFGVAKVVSCLSTCIFPDDVTYPIDETMIHNGPPHPSNFGYSYAKRMLDVLNRGYYEQHGKIYTSVVPCNVFGPYDNFNLQQSHVIPGLIRKLHDVISKDGDVFTVMGSGKPLRQFIYSLDLAKLIIYVLRTYNEVDPIILSVDEESELSIGDVARLIADAFGFKGTIVFDTTKADGQFKKTASNAKLRRILPNDFKFTPFSAAVKETVEWFRNNQHIARL</sequence>
<dbReference type="AlphaFoldDB" id="R4FQ79"/>
<name>R4FQ79_RHOPR</name>
<dbReference type="Proteomes" id="UP000015103">
    <property type="component" value="Unassembled WGS sequence"/>
</dbReference>
<keyword evidence="12" id="KW-1185">Reference proteome</keyword>
<evidence type="ECO:0000256" key="8">
    <source>
        <dbReference type="ARBA" id="ARBA00032995"/>
    </source>
</evidence>
<dbReference type="PANTHER" id="PTHR43238:SF1">
    <property type="entry name" value="GDP-L-FUCOSE SYNTHASE"/>
    <property type="match status" value="1"/>
</dbReference>
<dbReference type="Gene3D" id="3.90.25.10">
    <property type="entry name" value="UDP-galactose 4-epimerase, domain 1"/>
    <property type="match status" value="1"/>
</dbReference>
<dbReference type="SUPFAM" id="SSF51735">
    <property type="entry name" value="NAD(P)-binding Rossmann-fold domains"/>
    <property type="match status" value="1"/>
</dbReference>
<accession>R4FQ79</accession>
<dbReference type="OMA" id="HPSNYGY"/>
<dbReference type="GO" id="GO:0016853">
    <property type="term" value="F:isomerase activity"/>
    <property type="evidence" value="ECO:0007669"/>
    <property type="project" value="UniProtKB-KW"/>
</dbReference>
<dbReference type="RefSeq" id="XP_073984471.1">
    <property type="nucleotide sequence ID" value="XM_074128370.1"/>
</dbReference>
<dbReference type="InterPro" id="IPR028614">
    <property type="entry name" value="GDP_fucose/colitose_synth"/>
</dbReference>
<dbReference type="STRING" id="13249.R4FQ79"/>
<dbReference type="GeneID" id="141454282"/>
<keyword evidence="6" id="KW-0560">Oxidoreductase</keyword>
<dbReference type="EMBL" id="GAHY01000559">
    <property type="protein sequence ID" value="JAA76951.1"/>
    <property type="molecule type" value="mRNA"/>
</dbReference>
<evidence type="ECO:0000259" key="9">
    <source>
        <dbReference type="Pfam" id="PF01370"/>
    </source>
</evidence>
<evidence type="ECO:0000313" key="12">
    <source>
        <dbReference type="Proteomes" id="UP000015103"/>
    </source>
</evidence>
<dbReference type="InterPro" id="IPR001509">
    <property type="entry name" value="Epimerase_deHydtase"/>
</dbReference>
<dbReference type="GO" id="GO:0050577">
    <property type="term" value="F:GDP-L-fucose synthase activity"/>
    <property type="evidence" value="ECO:0007669"/>
    <property type="project" value="UniProtKB-EC"/>
</dbReference>
<dbReference type="UniPathway" id="UPA00128">
    <property type="reaction ID" value="UER00191"/>
</dbReference>
<evidence type="ECO:0000256" key="3">
    <source>
        <dbReference type="ARBA" id="ARBA00005959"/>
    </source>
</evidence>
<dbReference type="HAMAP" id="MF_00956">
    <property type="entry name" value="GDP_fucose_synth"/>
    <property type="match status" value="1"/>
</dbReference>
<evidence type="ECO:0000256" key="7">
    <source>
        <dbReference type="ARBA" id="ARBA00023235"/>
    </source>
</evidence>
<dbReference type="eggNOG" id="KOG1431">
    <property type="taxonomic scope" value="Eukaryota"/>
</dbReference>
<dbReference type="RefSeq" id="XP_073984470.1">
    <property type="nucleotide sequence ID" value="XM_074128369.1"/>
</dbReference>
<evidence type="ECO:0000256" key="5">
    <source>
        <dbReference type="ARBA" id="ARBA00022857"/>
    </source>
</evidence>
<feature type="domain" description="NAD-dependent epimerase/dehydratase" evidence="9">
    <location>
        <begin position="8"/>
        <end position="236"/>
    </location>
</feature>
<dbReference type="EMBL" id="ACPB03021815">
    <property type="status" value="NOT_ANNOTATED_CDS"/>
    <property type="molecule type" value="Genomic_DNA"/>
</dbReference>
<evidence type="ECO:0000256" key="6">
    <source>
        <dbReference type="ARBA" id="ARBA00023002"/>
    </source>
</evidence>
<dbReference type="Gene3D" id="3.40.50.720">
    <property type="entry name" value="NAD(P)-binding Rossmann-like Domain"/>
    <property type="match status" value="1"/>
</dbReference>
<keyword evidence="5" id="KW-0521">NADP</keyword>
<keyword evidence="7" id="KW-0413">Isomerase</keyword>
<dbReference type="GO" id="GO:0042351">
    <property type="term" value="P:'de novo' GDP-L-fucose biosynthetic process"/>
    <property type="evidence" value="ECO:0007669"/>
    <property type="project" value="UniProtKB-UniPathway"/>
</dbReference>
<evidence type="ECO:0000313" key="10">
    <source>
        <dbReference type="EMBL" id="JAA76951.1"/>
    </source>
</evidence>
<dbReference type="EC" id="1.1.1.271" evidence="4"/>
<evidence type="ECO:0000256" key="2">
    <source>
        <dbReference type="ARBA" id="ARBA00004883"/>
    </source>
</evidence>
<protein>
    <recommendedName>
        <fullName evidence="4">GDP-L-fucose synthase</fullName>
        <ecNumber evidence="4">1.1.1.271</ecNumber>
    </recommendedName>
    <alternativeName>
        <fullName evidence="8">GDP-4-keto-6-deoxy-D-mannose-3,5-epimerase-4-reductase</fullName>
    </alternativeName>
</protein>
<dbReference type="CDD" id="cd05239">
    <property type="entry name" value="GDP_FS_SDR_e"/>
    <property type="match status" value="1"/>
</dbReference>
<evidence type="ECO:0000256" key="4">
    <source>
        <dbReference type="ARBA" id="ARBA00012371"/>
    </source>
</evidence>